<dbReference type="EMBL" id="JBFBVU010000023">
    <property type="protein sequence ID" value="MEV8468148.1"/>
    <property type="molecule type" value="Genomic_DNA"/>
</dbReference>
<dbReference type="Gene3D" id="3.40.50.300">
    <property type="entry name" value="P-loop containing nucleotide triphosphate hydrolases"/>
    <property type="match status" value="1"/>
</dbReference>
<accession>A0ABV3LCI4</accession>
<sequence length="354" mass="39686">MSAYSKLDQRVHKVAFSSRMLQMSMADMEDSMFSKDLKGITGARPIFITSLPRAGTTILLTALAHVPGLATHLYRDMPFLMAPMLWNRLSKGFRKDSTLAERAHGDGIQVGYDSPEAFEEVIWKAFWPDHYKGDGITLWTGADRNAEAEEFLRKHLCKIIALRCGPNAAEGRYISKNNGNVARIPLLRAIFPDADIVVPVRDPVTHAASLWRQHKNFLTQHAEDPFVKRYMGDIGHYEFGQLHRPIQFPTLAARTDGTTPEDLDYWLGYWIAAFEHLQGLDDGILFVSHEAQRNDGLGEMTRLCDQLGLEPGAHLAEVAGEFTPLPDRPIAHELPADRVDHARALYQSLTGTSL</sequence>
<dbReference type="InterPro" id="IPR027417">
    <property type="entry name" value="P-loop_NTPase"/>
</dbReference>
<dbReference type="SUPFAM" id="SSF52540">
    <property type="entry name" value="P-loop containing nucleoside triphosphate hydrolases"/>
    <property type="match status" value="1"/>
</dbReference>
<gene>
    <name evidence="1" type="ORF">AB0T83_15340</name>
</gene>
<dbReference type="RefSeq" id="WP_366194104.1">
    <property type="nucleotide sequence ID" value="NZ_JBFBVU010000023.1"/>
</dbReference>
<comment type="caution">
    <text evidence="1">The sequence shown here is derived from an EMBL/GenBank/DDBJ whole genome shotgun (WGS) entry which is preliminary data.</text>
</comment>
<organism evidence="1 2">
    <name type="scientific">Meridianimarinicoccus marinus</name>
    <dbReference type="NCBI Taxonomy" id="3231483"/>
    <lineage>
        <taxon>Bacteria</taxon>
        <taxon>Pseudomonadati</taxon>
        <taxon>Pseudomonadota</taxon>
        <taxon>Alphaproteobacteria</taxon>
        <taxon>Rhodobacterales</taxon>
        <taxon>Paracoccaceae</taxon>
        <taxon>Meridianimarinicoccus</taxon>
    </lineage>
</organism>
<protein>
    <submittedName>
        <fullName evidence="1">Sulfotransferase</fullName>
    </submittedName>
</protein>
<evidence type="ECO:0000313" key="2">
    <source>
        <dbReference type="Proteomes" id="UP001553161"/>
    </source>
</evidence>
<reference evidence="1 2" key="1">
    <citation type="submission" date="2024-07" db="EMBL/GenBank/DDBJ databases">
        <authorList>
            <person name="Kang M."/>
        </authorList>
    </citation>
    <scope>NUCLEOTIDE SEQUENCE [LARGE SCALE GENOMIC DNA]</scope>
    <source>
        <strain evidence="1 2">DFM31</strain>
    </source>
</reference>
<keyword evidence="2" id="KW-1185">Reference proteome</keyword>
<dbReference type="Proteomes" id="UP001553161">
    <property type="component" value="Unassembled WGS sequence"/>
</dbReference>
<dbReference type="Pfam" id="PF13469">
    <property type="entry name" value="Sulfotransfer_3"/>
    <property type="match status" value="1"/>
</dbReference>
<proteinExistence type="predicted"/>
<evidence type="ECO:0000313" key="1">
    <source>
        <dbReference type="EMBL" id="MEV8468148.1"/>
    </source>
</evidence>
<name>A0ABV3LCI4_9RHOB</name>